<dbReference type="EMBL" id="CP071463">
    <property type="protein sequence ID" value="QSW84914.1"/>
    <property type="molecule type" value="Genomic_DNA"/>
</dbReference>
<evidence type="ECO:0000313" key="4">
    <source>
        <dbReference type="Proteomes" id="UP000663191"/>
    </source>
</evidence>
<feature type="transmembrane region" description="Helical" evidence="1">
    <location>
        <begin position="104"/>
        <end position="129"/>
    </location>
</feature>
<dbReference type="GeneID" id="63185259"/>
<proteinExistence type="predicted"/>
<evidence type="ECO:0000259" key="2">
    <source>
        <dbReference type="Pfam" id="PF26514"/>
    </source>
</evidence>
<dbReference type="AlphaFoldDB" id="A0A8A2U8C5"/>
<gene>
    <name evidence="3" type="ORF">J0X27_15905</name>
</gene>
<dbReference type="KEGG" id="hlo:J0X27_15905"/>
<feature type="transmembrane region" description="Helical" evidence="1">
    <location>
        <begin position="74"/>
        <end position="98"/>
    </location>
</feature>
<organism evidence="3 4">
    <name type="scientific">Natrinema longum</name>
    <dbReference type="NCBI Taxonomy" id="370324"/>
    <lineage>
        <taxon>Archaea</taxon>
        <taxon>Methanobacteriati</taxon>
        <taxon>Methanobacteriota</taxon>
        <taxon>Stenosarchaea group</taxon>
        <taxon>Halobacteria</taxon>
        <taxon>Halobacteriales</taxon>
        <taxon>Natrialbaceae</taxon>
        <taxon>Natrinema</taxon>
    </lineage>
</organism>
<feature type="transmembrane region" description="Helical" evidence="1">
    <location>
        <begin position="141"/>
        <end position="158"/>
    </location>
</feature>
<sequence>MWPLDLYTMIGSSVVDPIGTLAAPGGELEAYRSLEPFVRMGVQFAGSLLVAMIVLGLLQNYGTRAVTKSRHSPIISLCIGLPGLLVIGGLASTGYLIVDTGIGTFFGIPLVIVGAAVLPTATAIGLVAIGRTLVSKVADDRPWTGVLVGALLTGIAGWSLPATLALAGLAAALGVGASIRVLFGASGAARPDDRTVPPANKI</sequence>
<reference evidence="3 4" key="1">
    <citation type="journal article" date="2006" name="Int. J. Syst. Evol. Microbiol.">
        <title>Haloterrigena longa sp. nov. and Haloterrigena limicola sp. nov., extremely halophilic archaea isolated from a salt lake.</title>
        <authorList>
            <person name="Cui H.L."/>
            <person name="Tohty D."/>
            <person name="Zhou P.J."/>
            <person name="Liu S.J."/>
        </authorList>
    </citation>
    <scope>NUCLEOTIDE SEQUENCE [LARGE SCALE GENOMIC DNA]</scope>
    <source>
        <strain evidence="3 4">ABH32</strain>
    </source>
</reference>
<evidence type="ECO:0000313" key="3">
    <source>
        <dbReference type="EMBL" id="QSW84914.1"/>
    </source>
</evidence>
<feature type="domain" description="DUF8173" evidence="2">
    <location>
        <begin position="28"/>
        <end position="177"/>
    </location>
</feature>
<accession>A0A8A2U8C5</accession>
<name>A0A8A2U8C5_9EURY</name>
<dbReference type="Pfam" id="PF26514">
    <property type="entry name" value="DUF8173"/>
    <property type="match status" value="1"/>
</dbReference>
<keyword evidence="1" id="KW-1133">Transmembrane helix</keyword>
<dbReference type="Proteomes" id="UP000663191">
    <property type="component" value="Chromosome"/>
</dbReference>
<feature type="transmembrane region" description="Helical" evidence="1">
    <location>
        <begin position="42"/>
        <end position="62"/>
    </location>
</feature>
<dbReference type="OrthoDB" id="206202at2157"/>
<keyword evidence="1" id="KW-0472">Membrane</keyword>
<dbReference type="InterPro" id="IPR058486">
    <property type="entry name" value="DUF8173"/>
</dbReference>
<evidence type="ECO:0000256" key="1">
    <source>
        <dbReference type="SAM" id="Phobius"/>
    </source>
</evidence>
<protein>
    <recommendedName>
        <fullName evidence="2">DUF8173 domain-containing protein</fullName>
    </recommendedName>
</protein>
<keyword evidence="1" id="KW-0812">Transmembrane</keyword>
<keyword evidence="4" id="KW-1185">Reference proteome</keyword>
<feature type="transmembrane region" description="Helical" evidence="1">
    <location>
        <begin position="164"/>
        <end position="183"/>
    </location>
</feature>
<dbReference type="RefSeq" id="WP_207270120.1">
    <property type="nucleotide sequence ID" value="NZ_CP071463.1"/>
</dbReference>